<dbReference type="EMBL" id="CP005587">
    <property type="protein sequence ID" value="AGK57045.1"/>
    <property type="molecule type" value="Genomic_DNA"/>
</dbReference>
<evidence type="ECO:0000256" key="1">
    <source>
        <dbReference type="ARBA" id="ARBA00023125"/>
    </source>
</evidence>
<dbReference type="SUPFAM" id="SSF47413">
    <property type="entry name" value="lambda repressor-like DNA-binding domains"/>
    <property type="match status" value="1"/>
</dbReference>
<dbReference type="PANTHER" id="PTHR46797:SF1">
    <property type="entry name" value="METHYLPHOSPHONATE SYNTHASE"/>
    <property type="match status" value="1"/>
</dbReference>
<dbReference type="HOGENOM" id="CLU_2219538_0_0_5"/>
<dbReference type="KEGG" id="hdt:HYPDE_26823"/>
<dbReference type="AlphaFoldDB" id="N0BAB7"/>
<reference evidence="3 4" key="1">
    <citation type="journal article" date="2013" name="Genome Announc.">
        <title>Genome sequences for three denitrifying bacterial strains isolated from a uranium- and nitrate-contaminated subsurface environment.</title>
        <authorList>
            <person name="Venkatramanan R."/>
            <person name="Prakash O."/>
            <person name="Woyke T."/>
            <person name="Chain P."/>
            <person name="Goodwin L.A."/>
            <person name="Watson D."/>
            <person name="Brooks S."/>
            <person name="Kostka J.E."/>
            <person name="Green S.J."/>
        </authorList>
    </citation>
    <scope>NUCLEOTIDE SEQUENCE [LARGE SCALE GENOMIC DNA]</scope>
    <source>
        <strain evidence="3 4">1NES1</strain>
    </source>
</reference>
<dbReference type="Gene3D" id="1.10.260.40">
    <property type="entry name" value="lambda repressor-like DNA-binding domains"/>
    <property type="match status" value="1"/>
</dbReference>
<dbReference type="InterPro" id="IPR001387">
    <property type="entry name" value="Cro/C1-type_HTH"/>
</dbReference>
<dbReference type="SMART" id="SM00530">
    <property type="entry name" value="HTH_XRE"/>
    <property type="match status" value="1"/>
</dbReference>
<name>N0BAB7_9HYPH</name>
<dbReference type="RefSeq" id="WP_015597082.1">
    <property type="nucleotide sequence ID" value="NC_021172.1"/>
</dbReference>
<organism evidence="3 4">
    <name type="scientific">Hyphomicrobium denitrificans 1NES1</name>
    <dbReference type="NCBI Taxonomy" id="670307"/>
    <lineage>
        <taxon>Bacteria</taxon>
        <taxon>Pseudomonadati</taxon>
        <taxon>Pseudomonadota</taxon>
        <taxon>Alphaproteobacteria</taxon>
        <taxon>Hyphomicrobiales</taxon>
        <taxon>Hyphomicrobiaceae</taxon>
        <taxon>Hyphomicrobium</taxon>
    </lineage>
</organism>
<dbReference type="eggNOG" id="COG1476">
    <property type="taxonomic scope" value="Bacteria"/>
</dbReference>
<dbReference type="GO" id="GO:0003677">
    <property type="term" value="F:DNA binding"/>
    <property type="evidence" value="ECO:0007669"/>
    <property type="project" value="UniProtKB-KW"/>
</dbReference>
<sequence length="106" mass="11995">MRRTRGDQNRQFYAEVGRLIAKARNGRATQDHLAKRTGLTRTSIINIEKGRQQVYLHTLVDIASALEVPVSELIPPSDKMDALLRDKPQNAVEWIRLSTASEGKKK</sequence>
<dbReference type="GO" id="GO:0003700">
    <property type="term" value="F:DNA-binding transcription factor activity"/>
    <property type="evidence" value="ECO:0007669"/>
    <property type="project" value="TreeGrafter"/>
</dbReference>
<evidence type="ECO:0000259" key="2">
    <source>
        <dbReference type="PROSITE" id="PS50943"/>
    </source>
</evidence>
<evidence type="ECO:0000313" key="4">
    <source>
        <dbReference type="Proteomes" id="UP000005952"/>
    </source>
</evidence>
<keyword evidence="4" id="KW-1185">Reference proteome</keyword>
<evidence type="ECO:0000313" key="3">
    <source>
        <dbReference type="EMBL" id="AGK57045.1"/>
    </source>
</evidence>
<dbReference type="InterPro" id="IPR010982">
    <property type="entry name" value="Lambda_DNA-bd_dom_sf"/>
</dbReference>
<dbReference type="Proteomes" id="UP000005952">
    <property type="component" value="Chromosome"/>
</dbReference>
<dbReference type="OrthoDB" id="7594891at2"/>
<dbReference type="CDD" id="cd00093">
    <property type="entry name" value="HTH_XRE"/>
    <property type="match status" value="1"/>
</dbReference>
<proteinExistence type="predicted"/>
<dbReference type="InterPro" id="IPR050807">
    <property type="entry name" value="TransReg_Diox_bact_type"/>
</dbReference>
<dbReference type="GO" id="GO:0005829">
    <property type="term" value="C:cytosol"/>
    <property type="evidence" value="ECO:0007669"/>
    <property type="project" value="TreeGrafter"/>
</dbReference>
<dbReference type="PANTHER" id="PTHR46797">
    <property type="entry name" value="HTH-TYPE TRANSCRIPTIONAL REGULATOR"/>
    <property type="match status" value="1"/>
</dbReference>
<dbReference type="Pfam" id="PF01381">
    <property type="entry name" value="HTH_3"/>
    <property type="match status" value="1"/>
</dbReference>
<protein>
    <recommendedName>
        <fullName evidence="2">HTH cro/C1-type domain-containing protein</fullName>
    </recommendedName>
</protein>
<accession>N0BAB7</accession>
<gene>
    <name evidence="3" type="ORF">HYPDE_26823</name>
</gene>
<dbReference type="PROSITE" id="PS50943">
    <property type="entry name" value="HTH_CROC1"/>
    <property type="match status" value="1"/>
</dbReference>
<dbReference type="STRING" id="670307.HYPDE_26823"/>
<keyword evidence="1" id="KW-0238">DNA-binding</keyword>
<feature type="domain" description="HTH cro/C1-type" evidence="2">
    <location>
        <begin position="20"/>
        <end position="73"/>
    </location>
</feature>